<feature type="region of interest" description="Disordered" evidence="10">
    <location>
        <begin position="287"/>
        <end position="598"/>
    </location>
</feature>
<keyword evidence="5 11" id="KW-0472">Membrane</keyword>
<dbReference type="GO" id="GO:1903037">
    <property type="term" value="P:regulation of leukocyte cell-cell adhesion"/>
    <property type="evidence" value="ECO:0007669"/>
    <property type="project" value="UniProtKB-ARBA"/>
</dbReference>
<dbReference type="Pfam" id="PF07686">
    <property type="entry name" value="V-set"/>
    <property type="match status" value="1"/>
</dbReference>
<feature type="compositionally biased region" description="Polar residues" evidence="10">
    <location>
        <begin position="381"/>
        <end position="391"/>
    </location>
</feature>
<feature type="compositionally biased region" description="Basic and acidic residues" evidence="10">
    <location>
        <begin position="432"/>
        <end position="443"/>
    </location>
</feature>
<reference evidence="13" key="3">
    <citation type="submission" date="2025-09" db="UniProtKB">
        <authorList>
            <consortium name="Ensembl"/>
        </authorList>
    </citation>
    <scope>IDENTIFICATION</scope>
</reference>
<evidence type="ECO:0000256" key="2">
    <source>
        <dbReference type="ARBA" id="ARBA00022692"/>
    </source>
</evidence>
<dbReference type="FunFam" id="2.60.40.10:FF:000142">
    <property type="entry name" value="V-set domain-containing T-cell activation inhibitor 1"/>
    <property type="match status" value="1"/>
</dbReference>
<feature type="compositionally biased region" description="Basic and acidic residues" evidence="10">
    <location>
        <begin position="406"/>
        <end position="422"/>
    </location>
</feature>
<dbReference type="InterPro" id="IPR053896">
    <property type="entry name" value="BTN3A2-like_Ig-C"/>
</dbReference>
<evidence type="ECO:0000256" key="3">
    <source>
        <dbReference type="ARBA" id="ARBA00022729"/>
    </source>
</evidence>
<dbReference type="GO" id="GO:0050852">
    <property type="term" value="P:T cell receptor signaling pathway"/>
    <property type="evidence" value="ECO:0007669"/>
    <property type="project" value="TreeGrafter"/>
</dbReference>
<evidence type="ECO:0000256" key="5">
    <source>
        <dbReference type="ARBA" id="ARBA00023136"/>
    </source>
</evidence>
<dbReference type="GO" id="GO:0001817">
    <property type="term" value="P:regulation of cytokine production"/>
    <property type="evidence" value="ECO:0007669"/>
    <property type="project" value="TreeGrafter"/>
</dbReference>
<evidence type="ECO:0000256" key="10">
    <source>
        <dbReference type="SAM" id="MobiDB-lite"/>
    </source>
</evidence>
<dbReference type="SUPFAM" id="SSF48726">
    <property type="entry name" value="Immunoglobulin"/>
    <property type="match status" value="2"/>
</dbReference>
<evidence type="ECO:0000256" key="4">
    <source>
        <dbReference type="ARBA" id="ARBA00022989"/>
    </source>
</evidence>
<dbReference type="FunFam" id="2.60.40.10:FF:000088">
    <property type="entry name" value="Butyrophilin subfamily 1 member A1"/>
    <property type="match status" value="1"/>
</dbReference>
<evidence type="ECO:0000256" key="6">
    <source>
        <dbReference type="ARBA" id="ARBA00023157"/>
    </source>
</evidence>
<feature type="compositionally biased region" description="Basic and acidic residues" evidence="10">
    <location>
        <begin position="290"/>
        <end position="303"/>
    </location>
</feature>
<dbReference type="Gene3D" id="2.60.40.10">
    <property type="entry name" value="Immunoglobulins"/>
    <property type="match status" value="2"/>
</dbReference>
<dbReference type="Ensembl" id="ENSAOCT00000065638.1">
    <property type="protein sequence ID" value="ENSAOCP00000053837.1"/>
    <property type="gene ID" value="ENSAOCG00000021214.2"/>
</dbReference>
<feature type="compositionally biased region" description="Polar residues" evidence="10">
    <location>
        <begin position="325"/>
        <end position="339"/>
    </location>
</feature>
<comment type="similarity">
    <text evidence="9">Belongs to the SKINT family.</text>
</comment>
<evidence type="ECO:0000259" key="12">
    <source>
        <dbReference type="PROSITE" id="PS50835"/>
    </source>
</evidence>
<reference evidence="13" key="2">
    <citation type="submission" date="2025-08" db="UniProtKB">
        <authorList>
            <consortium name="Ensembl"/>
        </authorList>
    </citation>
    <scope>IDENTIFICATION</scope>
</reference>
<dbReference type="InterPro" id="IPR013783">
    <property type="entry name" value="Ig-like_fold"/>
</dbReference>
<dbReference type="PROSITE" id="PS51257">
    <property type="entry name" value="PROKAR_LIPOPROTEIN"/>
    <property type="match status" value="1"/>
</dbReference>
<organism evidence="13 14">
    <name type="scientific">Amphiprion ocellaris</name>
    <name type="common">Clown anemonefish</name>
    <dbReference type="NCBI Taxonomy" id="80972"/>
    <lineage>
        <taxon>Eukaryota</taxon>
        <taxon>Metazoa</taxon>
        <taxon>Chordata</taxon>
        <taxon>Craniata</taxon>
        <taxon>Vertebrata</taxon>
        <taxon>Euteleostomi</taxon>
        <taxon>Actinopterygii</taxon>
        <taxon>Neopterygii</taxon>
        <taxon>Teleostei</taxon>
        <taxon>Neoteleostei</taxon>
        <taxon>Acanthomorphata</taxon>
        <taxon>Ovalentaria</taxon>
        <taxon>Pomacentridae</taxon>
        <taxon>Amphiprion</taxon>
    </lineage>
</organism>
<feature type="transmembrane region" description="Helical" evidence="11">
    <location>
        <begin position="256"/>
        <end position="277"/>
    </location>
</feature>
<evidence type="ECO:0000313" key="13">
    <source>
        <dbReference type="Ensembl" id="ENSAOCP00000053837.1"/>
    </source>
</evidence>
<dbReference type="Proteomes" id="UP001501940">
    <property type="component" value="Chromosome 23"/>
</dbReference>
<keyword evidence="8" id="KW-0393">Immunoglobulin domain</keyword>
<dbReference type="AlphaFoldDB" id="A0AAQ5YLV7"/>
<accession>A0AAQ5YLV7</accession>
<dbReference type="PANTHER" id="PTHR24100:SF151">
    <property type="entry name" value="ICOS LIGAND"/>
    <property type="match status" value="1"/>
</dbReference>
<dbReference type="InterPro" id="IPR013106">
    <property type="entry name" value="Ig_V-set"/>
</dbReference>
<sequence>MVYEKVRQSGASSVLIFHIAVVLTLIYSCRGQSQVIGPLHPIVALIGEDIILPCYLKPVMNAFTMTVEWARPDLNPRFVLVWRDGLELESEKNLLYSSRTSLFTDELKHGNISLKLSSVTLSDWGTYRCFVPELDRDSIIQLVVGAASSLVNISEISRNSSAVELQCKSAGWYPEPEVLWLNGEGNVLSAGPTETFRGPDDLYTVSSRVTVEKRHSNKFTCRVQQNNINQSRETWIHVPDDFVKNPPPPNSGSSSVAATIGLIVGIMFIVAVVVFVWKWRQIKLKKKKHPNDEETVKTREKTNRSGGNDALTESLIEREAAENVKMQSNPLSETTGSDIQTEDETHQSQTSNHLVQTQEETETQHGHEGAEVQPLVDGGRRTNQPLETMNGSDKDQEDTATSENSPVERDVNNEGDKTEAVRENTNSEMDEETKQEQLIEVKNTENNLQAEEEKNLQEVQPCLDKEMEKLKSKLQPKEQDERQYGKGVTRVMGNKTEQEKQIKDLNKQLEEVERKLQSKNEKEETQTEAEEDEKDLQRKKEELQKQLKRLETALERSNKQVDVLRHKKMKATKEKEETISRLEMKNRNENQSESDEDL</sequence>
<keyword evidence="7" id="KW-0325">Glycoprotein</keyword>
<name>A0AAQ5YLV7_AMPOC</name>
<evidence type="ECO:0000256" key="9">
    <source>
        <dbReference type="ARBA" id="ARBA00038221"/>
    </source>
</evidence>
<gene>
    <name evidence="13" type="primary">BANK1</name>
</gene>
<dbReference type="PROSITE" id="PS50835">
    <property type="entry name" value="IG_LIKE"/>
    <property type="match status" value="2"/>
</dbReference>
<feature type="compositionally biased region" description="Basic and acidic residues" evidence="10">
    <location>
        <begin position="535"/>
        <end position="564"/>
    </location>
</feature>
<dbReference type="Pfam" id="PF22705">
    <property type="entry name" value="C2-set_3"/>
    <property type="match status" value="1"/>
</dbReference>
<feature type="compositionally biased region" description="Basic and acidic residues" evidence="10">
    <location>
        <begin position="571"/>
        <end position="590"/>
    </location>
</feature>
<keyword evidence="4 11" id="KW-1133">Transmembrane helix</keyword>
<evidence type="ECO:0000256" key="11">
    <source>
        <dbReference type="SAM" id="Phobius"/>
    </source>
</evidence>
<evidence type="ECO:0000313" key="14">
    <source>
        <dbReference type="Proteomes" id="UP001501940"/>
    </source>
</evidence>
<evidence type="ECO:0000256" key="7">
    <source>
        <dbReference type="ARBA" id="ARBA00023180"/>
    </source>
</evidence>
<dbReference type="InterPro" id="IPR036179">
    <property type="entry name" value="Ig-like_dom_sf"/>
</dbReference>
<reference evidence="13 14" key="1">
    <citation type="submission" date="2022-01" db="EMBL/GenBank/DDBJ databases">
        <title>A chromosome-scale genome assembly of the false clownfish, Amphiprion ocellaris.</title>
        <authorList>
            <person name="Ryu T."/>
        </authorList>
    </citation>
    <scope>NUCLEOTIDE SEQUENCE [LARGE SCALE GENOMIC DNA]</scope>
</reference>
<dbReference type="GO" id="GO:0050863">
    <property type="term" value="P:regulation of T cell activation"/>
    <property type="evidence" value="ECO:0007669"/>
    <property type="project" value="UniProtKB-ARBA"/>
</dbReference>
<comment type="subcellular location">
    <subcellularLocation>
        <location evidence="1">Membrane</location>
    </subcellularLocation>
</comment>
<dbReference type="InterPro" id="IPR050504">
    <property type="entry name" value="IgSF_BTN/MOG"/>
</dbReference>
<keyword evidence="14" id="KW-1185">Reference proteome</keyword>
<feature type="compositionally biased region" description="Basic and acidic residues" evidence="10">
    <location>
        <begin position="496"/>
        <end position="525"/>
    </location>
</feature>
<protein>
    <recommendedName>
        <fullName evidence="12">Ig-like domain-containing protein</fullName>
    </recommendedName>
</protein>
<feature type="domain" description="Ig-like" evidence="12">
    <location>
        <begin position="47"/>
        <end position="131"/>
    </location>
</feature>
<dbReference type="GO" id="GO:0009897">
    <property type="term" value="C:external side of plasma membrane"/>
    <property type="evidence" value="ECO:0007669"/>
    <property type="project" value="TreeGrafter"/>
</dbReference>
<feature type="domain" description="Ig-like" evidence="12">
    <location>
        <begin position="132"/>
        <end position="237"/>
    </location>
</feature>
<keyword evidence="6" id="KW-1015">Disulfide bond</keyword>
<feature type="compositionally biased region" description="Basic and acidic residues" evidence="10">
    <location>
        <begin position="463"/>
        <end position="484"/>
    </location>
</feature>
<keyword evidence="2 11" id="KW-0812">Transmembrane</keyword>
<evidence type="ECO:0000256" key="8">
    <source>
        <dbReference type="ARBA" id="ARBA00023319"/>
    </source>
</evidence>
<dbReference type="PANTHER" id="PTHR24100">
    <property type="entry name" value="BUTYROPHILIN"/>
    <property type="match status" value="1"/>
</dbReference>
<dbReference type="GeneTree" id="ENSGT01050000244843"/>
<keyword evidence="3" id="KW-0732">Signal</keyword>
<evidence type="ECO:0000256" key="1">
    <source>
        <dbReference type="ARBA" id="ARBA00004370"/>
    </source>
</evidence>
<dbReference type="InterPro" id="IPR007110">
    <property type="entry name" value="Ig-like_dom"/>
</dbReference>
<dbReference type="GO" id="GO:0005102">
    <property type="term" value="F:signaling receptor binding"/>
    <property type="evidence" value="ECO:0007669"/>
    <property type="project" value="TreeGrafter"/>
</dbReference>
<proteinExistence type="inferred from homology"/>
<dbReference type="GO" id="GO:0042110">
    <property type="term" value="P:T cell activation"/>
    <property type="evidence" value="ECO:0007669"/>
    <property type="project" value="UniProtKB-ARBA"/>
</dbReference>